<dbReference type="InterPro" id="IPR003838">
    <property type="entry name" value="ABC3_permease_C"/>
</dbReference>
<feature type="transmembrane region" description="Helical" evidence="7">
    <location>
        <begin position="379"/>
        <end position="397"/>
    </location>
</feature>
<evidence type="ECO:0000259" key="9">
    <source>
        <dbReference type="Pfam" id="PF12704"/>
    </source>
</evidence>
<evidence type="ECO:0000313" key="10">
    <source>
        <dbReference type="EMBL" id="MBC8318506.1"/>
    </source>
</evidence>
<dbReference type="AlphaFoldDB" id="A0A8J6NDA0"/>
<feature type="domain" description="MacB-like periplasmic core" evidence="9">
    <location>
        <begin position="24"/>
        <end position="235"/>
    </location>
</feature>
<dbReference type="Proteomes" id="UP000614424">
    <property type="component" value="Unassembled WGS sequence"/>
</dbReference>
<keyword evidence="4 7" id="KW-1133">Transmembrane helix</keyword>
<dbReference type="GO" id="GO:0022857">
    <property type="term" value="F:transmembrane transporter activity"/>
    <property type="evidence" value="ECO:0007669"/>
    <property type="project" value="TreeGrafter"/>
</dbReference>
<feature type="transmembrane region" description="Helical" evidence="7">
    <location>
        <begin position="308"/>
        <end position="335"/>
    </location>
</feature>
<dbReference type="InterPro" id="IPR025857">
    <property type="entry name" value="MacB_PCD"/>
</dbReference>
<evidence type="ECO:0000256" key="4">
    <source>
        <dbReference type="ARBA" id="ARBA00022989"/>
    </source>
</evidence>
<protein>
    <submittedName>
        <fullName evidence="10">ABC transporter permease</fullName>
    </submittedName>
</protein>
<evidence type="ECO:0000259" key="8">
    <source>
        <dbReference type="Pfam" id="PF02687"/>
    </source>
</evidence>
<comment type="similarity">
    <text evidence="6">Belongs to the ABC-4 integral membrane protein family.</text>
</comment>
<gene>
    <name evidence="10" type="ORF">H8E41_11415</name>
</gene>
<dbReference type="PANTHER" id="PTHR30572:SF4">
    <property type="entry name" value="ABC TRANSPORTER PERMEASE YTRF"/>
    <property type="match status" value="1"/>
</dbReference>
<comment type="caution">
    <text evidence="10">The sequence shown here is derived from an EMBL/GenBank/DDBJ whole genome shotgun (WGS) entry which is preliminary data.</text>
</comment>
<accession>A0A8J6NDA0</accession>
<evidence type="ECO:0000256" key="3">
    <source>
        <dbReference type="ARBA" id="ARBA00022692"/>
    </source>
</evidence>
<dbReference type="Pfam" id="PF12704">
    <property type="entry name" value="MacB_PCD"/>
    <property type="match status" value="1"/>
</dbReference>
<dbReference type="EMBL" id="JACNJZ010000167">
    <property type="protein sequence ID" value="MBC8318506.1"/>
    <property type="molecule type" value="Genomic_DNA"/>
</dbReference>
<name>A0A8J6NDA0_9BACT</name>
<evidence type="ECO:0000256" key="6">
    <source>
        <dbReference type="ARBA" id="ARBA00038076"/>
    </source>
</evidence>
<keyword evidence="2" id="KW-1003">Cell membrane</keyword>
<feature type="transmembrane region" description="Helical" evidence="7">
    <location>
        <begin position="22"/>
        <end position="46"/>
    </location>
</feature>
<dbReference type="InterPro" id="IPR050250">
    <property type="entry name" value="Macrolide_Exporter_MacB"/>
</dbReference>
<feature type="transmembrane region" description="Helical" evidence="7">
    <location>
        <begin position="266"/>
        <end position="288"/>
    </location>
</feature>
<sequence>MQIVNLAAYGCKAVIADRKRSLWVVLGLALGVGLYVAISVMAAGYAKLVALPFSQLNTDLIIQRAVKGGQGVQSSRQASIRLPFSNQAISGAEIKAVQGLDSIENVSLAMILWNQAKNDFSVIAGVELDASGGPATVMSWIDKGKKIEKSGEVVVESHYAKFHKIRVGSQVDFGEHHFSVVGISKIKQGASVAAANYYITLDDARALAKMDGSSANMLFAKLKKGVEPEDVQQKLPGIIPGVFASTADNIGSMLKGFAKISNTVSWLLGTATLGFAVLLSSWLIAGSLHERSWQIGLMKTVGWQKKDILATVAAETVMLGFVGGICGLGLGYMAAVGLSYQEVSLTLPWNLSVQPGTAGHNGSGQTVALPVVMQFQTGLTALVIATFSAILTGIVVAGKLADGKVKKVFGHI</sequence>
<dbReference type="PANTHER" id="PTHR30572">
    <property type="entry name" value="MEMBRANE COMPONENT OF TRANSPORTER-RELATED"/>
    <property type="match status" value="1"/>
</dbReference>
<dbReference type="Pfam" id="PF02687">
    <property type="entry name" value="FtsX"/>
    <property type="match status" value="1"/>
</dbReference>
<evidence type="ECO:0000313" key="11">
    <source>
        <dbReference type="Proteomes" id="UP000614424"/>
    </source>
</evidence>
<reference evidence="10 11" key="1">
    <citation type="submission" date="2020-08" db="EMBL/GenBank/DDBJ databases">
        <title>Bridging the membrane lipid divide: bacteria of the FCB group superphylum have the potential to synthesize archaeal ether lipids.</title>
        <authorList>
            <person name="Villanueva L."/>
            <person name="Von Meijenfeldt F.A.B."/>
            <person name="Westbye A.B."/>
            <person name="Yadav S."/>
            <person name="Hopmans E.C."/>
            <person name="Dutilh B.E."/>
            <person name="Sinninghe Damste J.S."/>
        </authorList>
    </citation>
    <scope>NUCLEOTIDE SEQUENCE [LARGE SCALE GENOMIC DNA]</scope>
    <source>
        <strain evidence="10">NIOZ-UU47</strain>
    </source>
</reference>
<evidence type="ECO:0000256" key="1">
    <source>
        <dbReference type="ARBA" id="ARBA00004651"/>
    </source>
</evidence>
<keyword evidence="5 7" id="KW-0472">Membrane</keyword>
<dbReference type="GO" id="GO:0005886">
    <property type="term" value="C:plasma membrane"/>
    <property type="evidence" value="ECO:0007669"/>
    <property type="project" value="UniProtKB-SubCell"/>
</dbReference>
<evidence type="ECO:0000256" key="7">
    <source>
        <dbReference type="SAM" id="Phobius"/>
    </source>
</evidence>
<keyword evidence="3 7" id="KW-0812">Transmembrane</keyword>
<evidence type="ECO:0000256" key="5">
    <source>
        <dbReference type="ARBA" id="ARBA00023136"/>
    </source>
</evidence>
<comment type="subcellular location">
    <subcellularLocation>
        <location evidence="1">Cell membrane</location>
        <topology evidence="1">Multi-pass membrane protein</topology>
    </subcellularLocation>
</comment>
<evidence type="ECO:0000256" key="2">
    <source>
        <dbReference type="ARBA" id="ARBA00022475"/>
    </source>
</evidence>
<organism evidence="10 11">
    <name type="scientific">Candidatus Desulfobia pelagia</name>
    <dbReference type="NCBI Taxonomy" id="2841692"/>
    <lineage>
        <taxon>Bacteria</taxon>
        <taxon>Pseudomonadati</taxon>
        <taxon>Thermodesulfobacteriota</taxon>
        <taxon>Desulfobulbia</taxon>
        <taxon>Desulfobulbales</taxon>
        <taxon>Desulfobulbaceae</taxon>
        <taxon>Candidatus Desulfobia</taxon>
    </lineage>
</organism>
<proteinExistence type="inferred from homology"/>
<feature type="domain" description="ABC3 transporter permease C-terminal" evidence="8">
    <location>
        <begin position="269"/>
        <end position="399"/>
    </location>
</feature>